<dbReference type="InterPro" id="IPR036890">
    <property type="entry name" value="HATPase_C_sf"/>
</dbReference>
<keyword evidence="7" id="KW-1185">Reference proteome</keyword>
<feature type="coiled-coil region" evidence="5">
    <location>
        <begin position="22"/>
        <end position="56"/>
    </location>
</feature>
<dbReference type="PANTHER" id="PTHR11528">
    <property type="entry name" value="HEAT SHOCK PROTEIN 90 FAMILY MEMBER"/>
    <property type="match status" value="1"/>
</dbReference>
<evidence type="ECO:0000313" key="6">
    <source>
        <dbReference type="EMBL" id="KAA8538800.1"/>
    </source>
</evidence>
<evidence type="ECO:0000313" key="7">
    <source>
        <dbReference type="Proteomes" id="UP000325577"/>
    </source>
</evidence>
<keyword evidence="5" id="KW-0175">Coiled coil</keyword>
<dbReference type="GO" id="GO:0016887">
    <property type="term" value="F:ATP hydrolysis activity"/>
    <property type="evidence" value="ECO:0007669"/>
    <property type="project" value="InterPro"/>
</dbReference>
<comment type="similarity">
    <text evidence="1">Belongs to the heat shock protein 90 family.</text>
</comment>
<evidence type="ECO:0000256" key="5">
    <source>
        <dbReference type="SAM" id="Coils"/>
    </source>
</evidence>
<evidence type="ECO:0000256" key="1">
    <source>
        <dbReference type="ARBA" id="ARBA00008239"/>
    </source>
</evidence>
<protein>
    <recommendedName>
        <fullName evidence="8">Histidine kinase/HSP90-like ATPase domain-containing protein</fullName>
    </recommendedName>
</protein>
<accession>A0A5J5B8K8</accession>
<dbReference type="Gene3D" id="3.30.565.10">
    <property type="entry name" value="Histidine kinase-like ATPase, C-terminal domain"/>
    <property type="match status" value="1"/>
</dbReference>
<dbReference type="EMBL" id="CM018037">
    <property type="protein sequence ID" value="KAA8538800.1"/>
    <property type="molecule type" value="Genomic_DNA"/>
</dbReference>
<reference evidence="6 7" key="1">
    <citation type="submission" date="2019-09" db="EMBL/GenBank/DDBJ databases">
        <title>A chromosome-level genome assembly of the Chinese tupelo Nyssa sinensis.</title>
        <authorList>
            <person name="Yang X."/>
            <person name="Kang M."/>
            <person name="Yang Y."/>
            <person name="Xiong H."/>
            <person name="Wang M."/>
            <person name="Zhang Z."/>
            <person name="Wang Z."/>
            <person name="Wu H."/>
            <person name="Ma T."/>
            <person name="Liu J."/>
            <person name="Xi Z."/>
        </authorList>
    </citation>
    <scope>NUCLEOTIDE SEQUENCE [LARGE SCALE GENOMIC DNA]</scope>
    <source>
        <strain evidence="6">J267</strain>
        <tissue evidence="6">Leaf</tissue>
    </source>
</reference>
<dbReference type="GO" id="GO:0140662">
    <property type="term" value="F:ATP-dependent protein folding chaperone"/>
    <property type="evidence" value="ECO:0007669"/>
    <property type="project" value="InterPro"/>
</dbReference>
<dbReference type="GO" id="GO:0005524">
    <property type="term" value="F:ATP binding"/>
    <property type="evidence" value="ECO:0007669"/>
    <property type="project" value="UniProtKB-KW"/>
</dbReference>
<dbReference type="InterPro" id="IPR001404">
    <property type="entry name" value="Hsp90_fam"/>
</dbReference>
<gene>
    <name evidence="6" type="ORF">F0562_025492</name>
</gene>
<dbReference type="AlphaFoldDB" id="A0A5J5B8K8"/>
<organism evidence="6 7">
    <name type="scientific">Nyssa sinensis</name>
    <dbReference type="NCBI Taxonomy" id="561372"/>
    <lineage>
        <taxon>Eukaryota</taxon>
        <taxon>Viridiplantae</taxon>
        <taxon>Streptophyta</taxon>
        <taxon>Embryophyta</taxon>
        <taxon>Tracheophyta</taxon>
        <taxon>Spermatophyta</taxon>
        <taxon>Magnoliopsida</taxon>
        <taxon>eudicotyledons</taxon>
        <taxon>Gunneridae</taxon>
        <taxon>Pentapetalae</taxon>
        <taxon>asterids</taxon>
        <taxon>Cornales</taxon>
        <taxon>Nyssaceae</taxon>
        <taxon>Nyssa</taxon>
    </lineage>
</organism>
<dbReference type="SUPFAM" id="SSF55874">
    <property type="entry name" value="ATPase domain of HSP90 chaperone/DNA topoisomerase II/histidine kinase"/>
    <property type="match status" value="1"/>
</dbReference>
<evidence type="ECO:0000256" key="4">
    <source>
        <dbReference type="ARBA" id="ARBA00023186"/>
    </source>
</evidence>
<name>A0A5J5B8K8_9ASTE</name>
<sequence length="158" mass="17739">MASKISGRKVLALSTLKIESELIALRVEFAEVNEELQELKSKLSTIEVANLKVEKRHGSKIAVAMARDIKEKEEHILSLGWELANDCYPFCLNKVELDDEENVEVESKFGVGFYSAYLVVGKAIVTTKHNDDEQYIWESQTGGSFTVTRDLPWCLDGA</sequence>
<keyword evidence="4" id="KW-0143">Chaperone</keyword>
<proteinExistence type="inferred from homology"/>
<evidence type="ECO:0000256" key="3">
    <source>
        <dbReference type="ARBA" id="ARBA00022840"/>
    </source>
</evidence>
<dbReference type="Proteomes" id="UP000325577">
    <property type="component" value="Linkage Group LG14"/>
</dbReference>
<evidence type="ECO:0000256" key="2">
    <source>
        <dbReference type="ARBA" id="ARBA00022741"/>
    </source>
</evidence>
<keyword evidence="2" id="KW-0547">Nucleotide-binding</keyword>
<keyword evidence="3" id="KW-0067">ATP-binding</keyword>
<dbReference type="OrthoDB" id="28737at2759"/>
<evidence type="ECO:0008006" key="8">
    <source>
        <dbReference type="Google" id="ProtNLM"/>
    </source>
</evidence>
<dbReference type="GO" id="GO:0051082">
    <property type="term" value="F:unfolded protein binding"/>
    <property type="evidence" value="ECO:0007669"/>
    <property type="project" value="InterPro"/>
</dbReference>